<dbReference type="RefSeq" id="WP_004425350.1">
    <property type="nucleotide sequence ID" value="NZ_AORI01000012.1"/>
</dbReference>
<dbReference type="Proteomes" id="UP000013131">
    <property type="component" value="Unassembled WGS sequence"/>
</dbReference>
<dbReference type="STRING" id="1188233.MAU_6210"/>
<dbReference type="PATRIC" id="fig|1188233.3.peg.599"/>
<evidence type="ECO:0000313" key="6">
    <source>
        <dbReference type="EMBL" id="ENY68541.1"/>
    </source>
</evidence>
<organism evidence="6 7">
    <name type="scientific">Metamycoplasma auris 15026</name>
    <dbReference type="NCBI Taxonomy" id="1188233"/>
    <lineage>
        <taxon>Bacteria</taxon>
        <taxon>Bacillati</taxon>
        <taxon>Mycoplasmatota</taxon>
        <taxon>Mycoplasmoidales</taxon>
        <taxon>Metamycoplasmataceae</taxon>
        <taxon>Metamycoplasma</taxon>
    </lineage>
</organism>
<dbReference type="eggNOG" id="COG1970">
    <property type="taxonomic scope" value="Bacteria"/>
</dbReference>
<dbReference type="SUPFAM" id="SSF81330">
    <property type="entry name" value="Gated mechanosensitive channel"/>
    <property type="match status" value="1"/>
</dbReference>
<keyword evidence="7" id="KW-1185">Reference proteome</keyword>
<sequence>MTKKEKDEAKKYAKKSWKDAGSILKRGNILLLAIGVLLGTVLGNVVSSLANDVIMQAISPAFNFENLENWKVGPGKNILIGKFLAALLSFIIISFFIFFSALIFYLIKNAIEMHKAKKQKNVEPQVEEVVAPTTEMQILEELKKINAELAKIKSQEKQDRPQK</sequence>
<comment type="caution">
    <text evidence="6">The sequence shown here is derived from an EMBL/GenBank/DDBJ whole genome shotgun (WGS) entry which is preliminary data.</text>
</comment>
<dbReference type="EMBL" id="AORI01000012">
    <property type="protein sequence ID" value="ENY68541.1"/>
    <property type="molecule type" value="Genomic_DNA"/>
</dbReference>
<evidence type="ECO:0000256" key="2">
    <source>
        <dbReference type="ARBA" id="ARBA00022692"/>
    </source>
</evidence>
<dbReference type="AlphaFoldDB" id="N9VAU9"/>
<evidence type="ECO:0000256" key="4">
    <source>
        <dbReference type="ARBA" id="ARBA00023136"/>
    </source>
</evidence>
<dbReference type="PANTHER" id="PTHR30266">
    <property type="entry name" value="MECHANOSENSITIVE CHANNEL MSCL"/>
    <property type="match status" value="1"/>
</dbReference>
<reference evidence="6 7" key="1">
    <citation type="journal article" date="2013" name="Genome Announc.">
        <title>Draft Genome Sequences of Mycoplasma auris and Mycoplasma yeatsii, Two Species of the Ear Canal of Caprinae.</title>
        <authorList>
            <person name="Dordet-Frisoni E."/>
            <person name="Baranowski E."/>
            <person name="Barre A."/>
            <person name="Blanchard A."/>
            <person name="Breton M."/>
            <person name="Couture C."/>
            <person name="Dupuy V."/>
            <person name="Gaurivaud P."/>
            <person name="Jacob D."/>
            <person name="Lemaitre C."/>
            <person name="Manso-Silvan L."/>
            <person name="Nikolski M."/>
            <person name="Nouvel L.X."/>
            <person name="Poumarat F."/>
            <person name="Sirand-Pugnet P."/>
            <person name="Thebault P."/>
            <person name="Theil S."/>
            <person name="Thiaucourt F."/>
            <person name="Citti C."/>
            <person name="Tardy F."/>
        </authorList>
    </citation>
    <scope>NUCLEOTIDE SEQUENCE [LARGE SCALE GENOMIC DNA]</scope>
    <source>
        <strain evidence="6 7">15026</strain>
    </source>
</reference>
<dbReference type="GO" id="GO:0016020">
    <property type="term" value="C:membrane"/>
    <property type="evidence" value="ECO:0007669"/>
    <property type="project" value="UniProtKB-SubCell"/>
</dbReference>
<name>N9VAU9_9BACT</name>
<keyword evidence="4 5" id="KW-0472">Membrane</keyword>
<evidence type="ECO:0000256" key="5">
    <source>
        <dbReference type="SAM" id="Phobius"/>
    </source>
</evidence>
<dbReference type="PANTHER" id="PTHR30266:SF2">
    <property type="entry name" value="LARGE-CONDUCTANCE MECHANOSENSITIVE CHANNEL"/>
    <property type="match status" value="1"/>
</dbReference>
<feature type="transmembrane region" description="Helical" evidence="5">
    <location>
        <begin position="83"/>
        <end position="107"/>
    </location>
</feature>
<gene>
    <name evidence="6" type="primary">mscL</name>
    <name evidence="6" type="ORF">MAU_6210</name>
</gene>
<dbReference type="InterPro" id="IPR037673">
    <property type="entry name" value="MSC/AndL"/>
</dbReference>
<comment type="subcellular location">
    <subcellularLocation>
        <location evidence="1">Membrane</location>
        <topology evidence="1">Multi-pass membrane protein</topology>
    </subcellularLocation>
</comment>
<evidence type="ECO:0000256" key="1">
    <source>
        <dbReference type="ARBA" id="ARBA00004141"/>
    </source>
</evidence>
<dbReference type="Pfam" id="PF01741">
    <property type="entry name" value="MscL"/>
    <property type="match status" value="1"/>
</dbReference>
<protein>
    <submittedName>
        <fullName evidence="6">Large-conductance mechanosensitive channel</fullName>
    </submittedName>
</protein>
<accession>N9VAU9</accession>
<keyword evidence="3 5" id="KW-1133">Transmembrane helix</keyword>
<dbReference type="OrthoDB" id="401231at2"/>
<dbReference type="Gene3D" id="1.10.1200.120">
    <property type="entry name" value="Large-conductance mechanosensitive channel, MscL, domain 1"/>
    <property type="match status" value="1"/>
</dbReference>
<dbReference type="InterPro" id="IPR036019">
    <property type="entry name" value="MscL_channel"/>
</dbReference>
<proteinExistence type="predicted"/>
<dbReference type="GO" id="GO:0008381">
    <property type="term" value="F:mechanosensitive monoatomic ion channel activity"/>
    <property type="evidence" value="ECO:0007669"/>
    <property type="project" value="TreeGrafter"/>
</dbReference>
<evidence type="ECO:0000313" key="7">
    <source>
        <dbReference type="Proteomes" id="UP000013131"/>
    </source>
</evidence>
<keyword evidence="2 5" id="KW-0812">Transmembrane</keyword>
<evidence type="ECO:0000256" key="3">
    <source>
        <dbReference type="ARBA" id="ARBA00022989"/>
    </source>
</evidence>